<comment type="similarity">
    <text evidence="2 10">Belongs to the purine nucleoside phosphorylase YfiH/LACC1 family.</text>
</comment>
<dbReference type="Gene3D" id="3.60.140.10">
    <property type="entry name" value="CNF1/YfiH-like putative cysteine hydrolases"/>
    <property type="match status" value="1"/>
</dbReference>
<dbReference type="Pfam" id="PF02578">
    <property type="entry name" value="Cu-oxidase_4"/>
    <property type="match status" value="1"/>
</dbReference>
<keyword evidence="12" id="KW-1185">Reference proteome</keyword>
<accession>A0A1N6DSW8</accession>
<dbReference type="InterPro" id="IPR011324">
    <property type="entry name" value="Cytotoxic_necrot_fac-like_cat"/>
</dbReference>
<evidence type="ECO:0000256" key="6">
    <source>
        <dbReference type="ARBA" id="ARBA00022833"/>
    </source>
</evidence>
<evidence type="ECO:0000256" key="2">
    <source>
        <dbReference type="ARBA" id="ARBA00007353"/>
    </source>
</evidence>
<evidence type="ECO:0000256" key="9">
    <source>
        <dbReference type="ARBA" id="ARBA00049893"/>
    </source>
</evidence>
<sequence>MGVVLPVIEPDWSAPPGVRACTTTRVGGVSAAPYDQLNLATHVGDAAESVRRNRDILKNALNLPEMPRFLEQVHSNCVVRFSRAEKVGDPPVADAAWTDEAGVVLAVLTADCLPIVLANRSGTVIAAIHAGWRGLDNGVIANTLDQLPKDENWLAWIGPGLRMDDFEVGAQVRAQLLAHGRALPGHFLPHPQPHKLWLDAVGIARWQLQQAGVSTVFDCGLSTLHDKRFFSYRRVTPTGRMATLVWRT</sequence>
<dbReference type="InterPro" id="IPR038371">
    <property type="entry name" value="Cu_polyphenol_OxRdtase_sf"/>
</dbReference>
<comment type="catalytic activity">
    <reaction evidence="8">
        <text>adenosine + phosphate = alpha-D-ribose 1-phosphate + adenine</text>
        <dbReference type="Rhea" id="RHEA:27642"/>
        <dbReference type="ChEBI" id="CHEBI:16335"/>
        <dbReference type="ChEBI" id="CHEBI:16708"/>
        <dbReference type="ChEBI" id="CHEBI:43474"/>
        <dbReference type="ChEBI" id="CHEBI:57720"/>
        <dbReference type="EC" id="2.4.2.1"/>
    </reaction>
    <physiologicalReaction direction="left-to-right" evidence="8">
        <dbReference type="Rhea" id="RHEA:27643"/>
    </physiologicalReaction>
</comment>
<dbReference type="GO" id="GO:0005507">
    <property type="term" value="F:copper ion binding"/>
    <property type="evidence" value="ECO:0007669"/>
    <property type="project" value="TreeGrafter"/>
</dbReference>
<name>A0A1N6DSW8_9GAMM</name>
<comment type="catalytic activity">
    <reaction evidence="9">
        <text>S-methyl-5'-thioadenosine + phosphate = 5-(methylsulfanyl)-alpha-D-ribose 1-phosphate + adenine</text>
        <dbReference type="Rhea" id="RHEA:11852"/>
        <dbReference type="ChEBI" id="CHEBI:16708"/>
        <dbReference type="ChEBI" id="CHEBI:17509"/>
        <dbReference type="ChEBI" id="CHEBI:43474"/>
        <dbReference type="ChEBI" id="CHEBI:58533"/>
        <dbReference type="EC" id="2.4.2.28"/>
    </reaction>
    <physiologicalReaction direction="left-to-right" evidence="9">
        <dbReference type="Rhea" id="RHEA:11853"/>
    </physiologicalReaction>
</comment>
<dbReference type="RefSeq" id="WP_200770528.1">
    <property type="nucleotide sequence ID" value="NZ_FSRE01000001.1"/>
</dbReference>
<proteinExistence type="inferred from homology"/>
<keyword evidence="6" id="KW-0862">Zinc</keyword>
<dbReference type="STRING" id="364032.SAMN05443662_0393"/>
<keyword evidence="5" id="KW-0378">Hydrolase</keyword>
<evidence type="ECO:0000313" key="12">
    <source>
        <dbReference type="Proteomes" id="UP000198461"/>
    </source>
</evidence>
<evidence type="ECO:0000256" key="8">
    <source>
        <dbReference type="ARBA" id="ARBA00048968"/>
    </source>
</evidence>
<reference evidence="11 12" key="1">
    <citation type="submission" date="2016-11" db="EMBL/GenBank/DDBJ databases">
        <authorList>
            <person name="Jaros S."/>
            <person name="Januszkiewicz K."/>
            <person name="Wedrychowicz H."/>
        </authorList>
    </citation>
    <scope>NUCLEOTIDE SEQUENCE [LARGE SCALE GENOMIC DNA]</scope>
    <source>
        <strain evidence="11 12">DSM 17737</strain>
    </source>
</reference>
<dbReference type="Proteomes" id="UP000198461">
    <property type="component" value="Unassembled WGS sequence"/>
</dbReference>
<evidence type="ECO:0000256" key="10">
    <source>
        <dbReference type="RuleBase" id="RU361274"/>
    </source>
</evidence>
<evidence type="ECO:0000256" key="4">
    <source>
        <dbReference type="ARBA" id="ARBA00022723"/>
    </source>
</evidence>
<dbReference type="InterPro" id="IPR003730">
    <property type="entry name" value="Cu_polyphenol_OxRdtase"/>
</dbReference>
<comment type="catalytic activity">
    <reaction evidence="7">
        <text>adenosine + H2O + H(+) = inosine + NH4(+)</text>
        <dbReference type="Rhea" id="RHEA:24408"/>
        <dbReference type="ChEBI" id="CHEBI:15377"/>
        <dbReference type="ChEBI" id="CHEBI:15378"/>
        <dbReference type="ChEBI" id="CHEBI:16335"/>
        <dbReference type="ChEBI" id="CHEBI:17596"/>
        <dbReference type="ChEBI" id="CHEBI:28938"/>
        <dbReference type="EC" id="3.5.4.4"/>
    </reaction>
    <physiologicalReaction direction="left-to-right" evidence="7">
        <dbReference type="Rhea" id="RHEA:24409"/>
    </physiologicalReaction>
</comment>
<dbReference type="AlphaFoldDB" id="A0A1N6DSW8"/>
<gene>
    <name evidence="11" type="ORF">SAMN05443662_0393</name>
</gene>
<evidence type="ECO:0000256" key="1">
    <source>
        <dbReference type="ARBA" id="ARBA00000553"/>
    </source>
</evidence>
<dbReference type="GO" id="GO:0017061">
    <property type="term" value="F:S-methyl-5-thioadenosine phosphorylase activity"/>
    <property type="evidence" value="ECO:0007669"/>
    <property type="project" value="UniProtKB-EC"/>
</dbReference>
<evidence type="ECO:0000313" key="11">
    <source>
        <dbReference type="EMBL" id="SIN73876.1"/>
    </source>
</evidence>
<keyword evidence="4" id="KW-0479">Metal-binding</keyword>
<evidence type="ECO:0000256" key="5">
    <source>
        <dbReference type="ARBA" id="ARBA00022801"/>
    </source>
</evidence>
<keyword evidence="3" id="KW-0808">Transferase</keyword>
<protein>
    <recommendedName>
        <fullName evidence="10">Purine nucleoside phosphorylase</fullName>
    </recommendedName>
</protein>
<dbReference type="NCBIfam" id="TIGR00726">
    <property type="entry name" value="peptidoglycan editing factor PgeF"/>
    <property type="match status" value="1"/>
</dbReference>
<dbReference type="GO" id="GO:0016787">
    <property type="term" value="F:hydrolase activity"/>
    <property type="evidence" value="ECO:0007669"/>
    <property type="project" value="UniProtKB-KW"/>
</dbReference>
<dbReference type="CDD" id="cd16833">
    <property type="entry name" value="YfiH"/>
    <property type="match status" value="1"/>
</dbReference>
<evidence type="ECO:0000256" key="3">
    <source>
        <dbReference type="ARBA" id="ARBA00022679"/>
    </source>
</evidence>
<dbReference type="EMBL" id="FSRE01000001">
    <property type="protein sequence ID" value="SIN73876.1"/>
    <property type="molecule type" value="Genomic_DNA"/>
</dbReference>
<evidence type="ECO:0000256" key="7">
    <source>
        <dbReference type="ARBA" id="ARBA00047989"/>
    </source>
</evidence>
<organism evidence="11 12">
    <name type="scientific">Sulfurivirga caldicuralii</name>
    <dbReference type="NCBI Taxonomy" id="364032"/>
    <lineage>
        <taxon>Bacteria</taxon>
        <taxon>Pseudomonadati</taxon>
        <taxon>Pseudomonadota</taxon>
        <taxon>Gammaproteobacteria</taxon>
        <taxon>Thiotrichales</taxon>
        <taxon>Piscirickettsiaceae</taxon>
        <taxon>Sulfurivirga</taxon>
    </lineage>
</organism>
<dbReference type="SUPFAM" id="SSF64438">
    <property type="entry name" value="CNF1/YfiH-like putative cysteine hydrolases"/>
    <property type="match status" value="1"/>
</dbReference>
<dbReference type="PANTHER" id="PTHR30616">
    <property type="entry name" value="UNCHARACTERIZED PROTEIN YFIH"/>
    <property type="match status" value="1"/>
</dbReference>
<dbReference type="PANTHER" id="PTHR30616:SF2">
    <property type="entry name" value="PURINE NUCLEOSIDE PHOSPHORYLASE LACC1"/>
    <property type="match status" value="1"/>
</dbReference>
<comment type="catalytic activity">
    <reaction evidence="1">
        <text>inosine + phosphate = alpha-D-ribose 1-phosphate + hypoxanthine</text>
        <dbReference type="Rhea" id="RHEA:27646"/>
        <dbReference type="ChEBI" id="CHEBI:17368"/>
        <dbReference type="ChEBI" id="CHEBI:17596"/>
        <dbReference type="ChEBI" id="CHEBI:43474"/>
        <dbReference type="ChEBI" id="CHEBI:57720"/>
        <dbReference type="EC" id="2.4.2.1"/>
    </reaction>
    <physiologicalReaction direction="left-to-right" evidence="1">
        <dbReference type="Rhea" id="RHEA:27647"/>
    </physiologicalReaction>
</comment>